<dbReference type="AlphaFoldDB" id="A0A9P6JZL3"/>
<feature type="transmembrane region" description="Helical" evidence="1">
    <location>
        <begin position="41"/>
        <end position="58"/>
    </location>
</feature>
<name>A0A9P6JZL3_9FUNG</name>
<sequence>MTPPPAINFIPRGPSSYQVDEDTGNTGNAASFFGHRSVRDTWIAVSVLWILWAILFVARQAFGSTRVFAAPRGERVASSNAPVSAEQGPYDAQDGLTPMPGGGAVNGTATTGVAGQRGGAVNGTATTGHAGHHGFFSRSVNNVRDRVDRTYELIRDLTLMLLLVVTLNTFGLGAGVPVLVLAWIYVAIAFFWAGLMMLIESRVIDMMLGTLQMLLLLGIFIAAYVVGWSVFD</sequence>
<evidence type="ECO:0000313" key="3">
    <source>
        <dbReference type="Proteomes" id="UP000723463"/>
    </source>
</evidence>
<reference evidence="2" key="1">
    <citation type="journal article" date="2020" name="Fungal Divers.">
        <title>Resolving the Mortierellaceae phylogeny through synthesis of multi-gene phylogenetics and phylogenomics.</title>
        <authorList>
            <person name="Vandepol N."/>
            <person name="Liber J."/>
            <person name="Desiro A."/>
            <person name="Na H."/>
            <person name="Kennedy M."/>
            <person name="Barry K."/>
            <person name="Grigoriev I.V."/>
            <person name="Miller A.N."/>
            <person name="O'Donnell K."/>
            <person name="Stajich J.E."/>
            <person name="Bonito G."/>
        </authorList>
    </citation>
    <scope>NUCLEOTIDE SEQUENCE</scope>
    <source>
        <strain evidence="2">NRRL 2591</strain>
    </source>
</reference>
<feature type="transmembrane region" description="Helical" evidence="1">
    <location>
        <begin position="153"/>
        <end position="174"/>
    </location>
</feature>
<keyword evidence="1" id="KW-0812">Transmembrane</keyword>
<feature type="transmembrane region" description="Helical" evidence="1">
    <location>
        <begin position="211"/>
        <end position="231"/>
    </location>
</feature>
<gene>
    <name evidence="2" type="ORF">EC957_005588</name>
</gene>
<protein>
    <submittedName>
        <fullName evidence="2">Uncharacterized protein</fullName>
    </submittedName>
</protein>
<accession>A0A9P6JZL3</accession>
<comment type="caution">
    <text evidence="2">The sequence shown here is derived from an EMBL/GenBank/DDBJ whole genome shotgun (WGS) entry which is preliminary data.</text>
</comment>
<organism evidence="2 3">
    <name type="scientific">Mortierella hygrophila</name>
    <dbReference type="NCBI Taxonomy" id="979708"/>
    <lineage>
        <taxon>Eukaryota</taxon>
        <taxon>Fungi</taxon>
        <taxon>Fungi incertae sedis</taxon>
        <taxon>Mucoromycota</taxon>
        <taxon>Mortierellomycotina</taxon>
        <taxon>Mortierellomycetes</taxon>
        <taxon>Mortierellales</taxon>
        <taxon>Mortierellaceae</taxon>
        <taxon>Mortierella</taxon>
    </lineage>
</organism>
<proteinExistence type="predicted"/>
<keyword evidence="3" id="KW-1185">Reference proteome</keyword>
<evidence type="ECO:0000256" key="1">
    <source>
        <dbReference type="SAM" id="Phobius"/>
    </source>
</evidence>
<keyword evidence="1" id="KW-1133">Transmembrane helix</keyword>
<dbReference type="EMBL" id="JAAAXW010000254">
    <property type="protein sequence ID" value="KAF9539273.1"/>
    <property type="molecule type" value="Genomic_DNA"/>
</dbReference>
<evidence type="ECO:0000313" key="2">
    <source>
        <dbReference type="EMBL" id="KAF9539273.1"/>
    </source>
</evidence>
<keyword evidence="1" id="KW-0472">Membrane</keyword>
<dbReference type="Proteomes" id="UP000723463">
    <property type="component" value="Unassembled WGS sequence"/>
</dbReference>